<dbReference type="InterPro" id="IPR003594">
    <property type="entry name" value="HATPase_dom"/>
</dbReference>
<gene>
    <name evidence="11" type="ORF">SHALO_2294</name>
</gene>
<keyword evidence="9" id="KW-0812">Transmembrane</keyword>
<name>A0A1D7TMC4_9BACT</name>
<keyword evidence="9" id="KW-1133">Transmembrane helix</keyword>
<evidence type="ECO:0000256" key="3">
    <source>
        <dbReference type="ARBA" id="ARBA00022553"/>
    </source>
</evidence>
<evidence type="ECO:0000256" key="7">
    <source>
        <dbReference type="ARBA" id="ARBA00022840"/>
    </source>
</evidence>
<dbReference type="RefSeq" id="WP_069478655.1">
    <property type="nucleotide sequence ID" value="NZ_CP017111.1"/>
</dbReference>
<keyword evidence="12" id="KW-1185">Reference proteome</keyword>
<dbReference type="SUPFAM" id="SSF47384">
    <property type="entry name" value="Homodimeric domain of signal transducing histidine kinase"/>
    <property type="match status" value="1"/>
</dbReference>
<keyword evidence="3" id="KW-0597">Phosphoprotein</keyword>
<keyword evidence="8" id="KW-0902">Two-component regulatory system</keyword>
<dbReference type="SMART" id="SM00387">
    <property type="entry name" value="HATPase_c"/>
    <property type="match status" value="1"/>
</dbReference>
<dbReference type="InterPro" id="IPR005467">
    <property type="entry name" value="His_kinase_dom"/>
</dbReference>
<feature type="transmembrane region" description="Helical" evidence="9">
    <location>
        <begin position="273"/>
        <end position="296"/>
    </location>
</feature>
<dbReference type="Pfam" id="PF14827">
    <property type="entry name" value="dCache_3"/>
    <property type="match status" value="1"/>
</dbReference>
<evidence type="ECO:0000256" key="6">
    <source>
        <dbReference type="ARBA" id="ARBA00022777"/>
    </source>
</evidence>
<evidence type="ECO:0000256" key="1">
    <source>
        <dbReference type="ARBA" id="ARBA00000085"/>
    </source>
</evidence>
<organism evidence="11 12">
    <name type="scientific">Sulfurospirillum halorespirans DSM 13726</name>
    <dbReference type="NCBI Taxonomy" id="1193502"/>
    <lineage>
        <taxon>Bacteria</taxon>
        <taxon>Pseudomonadati</taxon>
        <taxon>Campylobacterota</taxon>
        <taxon>Epsilonproteobacteria</taxon>
        <taxon>Campylobacterales</taxon>
        <taxon>Sulfurospirillaceae</taxon>
        <taxon>Sulfurospirillum</taxon>
    </lineage>
</organism>
<evidence type="ECO:0000256" key="9">
    <source>
        <dbReference type="SAM" id="Phobius"/>
    </source>
</evidence>
<dbReference type="InterPro" id="IPR036097">
    <property type="entry name" value="HisK_dim/P_sf"/>
</dbReference>
<dbReference type="AlphaFoldDB" id="A0A1D7TMC4"/>
<dbReference type="GO" id="GO:0005524">
    <property type="term" value="F:ATP binding"/>
    <property type="evidence" value="ECO:0007669"/>
    <property type="project" value="UniProtKB-KW"/>
</dbReference>
<dbReference type="KEGG" id="shal:SHALO_2294"/>
<dbReference type="STRING" id="1193502.SHALO_2294"/>
<evidence type="ECO:0000313" key="12">
    <source>
        <dbReference type="Proteomes" id="UP000094609"/>
    </source>
</evidence>
<dbReference type="Proteomes" id="UP000094609">
    <property type="component" value="Chromosome"/>
</dbReference>
<dbReference type="SUPFAM" id="SSF55874">
    <property type="entry name" value="ATPase domain of HSP90 chaperone/DNA topoisomerase II/histidine kinase"/>
    <property type="match status" value="1"/>
</dbReference>
<keyword evidence="5" id="KW-0547">Nucleotide-binding</keyword>
<reference evidence="12" key="1">
    <citation type="submission" date="2016-08" db="EMBL/GenBank/DDBJ databases">
        <title>Complete genome sequence of the organohalide-respiring Epsilonproteobacterium Sulfurospirillum halorespirans.</title>
        <authorList>
            <person name="Goris T."/>
            <person name="Zimmermann J."/>
            <person name="Schenz B."/>
            <person name="Lemos M."/>
            <person name="Hackermueller J."/>
            <person name="Diekert G."/>
        </authorList>
    </citation>
    <scope>NUCLEOTIDE SEQUENCE [LARGE SCALE GENOMIC DNA]</scope>
    <source>
        <strain>DSM 13726</strain>
        <strain evidence="12">PCE-M2</strain>
    </source>
</reference>
<evidence type="ECO:0000259" key="10">
    <source>
        <dbReference type="PROSITE" id="PS50109"/>
    </source>
</evidence>
<dbReference type="PANTHER" id="PTHR43065:SF10">
    <property type="entry name" value="PEROXIDE STRESS-ACTIVATED HISTIDINE KINASE MAK3"/>
    <property type="match status" value="1"/>
</dbReference>
<dbReference type="PATRIC" id="fig|1193502.14.peg.2323"/>
<evidence type="ECO:0000256" key="8">
    <source>
        <dbReference type="ARBA" id="ARBA00023012"/>
    </source>
</evidence>
<dbReference type="GO" id="GO:0000155">
    <property type="term" value="F:phosphorelay sensor kinase activity"/>
    <property type="evidence" value="ECO:0007669"/>
    <property type="project" value="InterPro"/>
</dbReference>
<dbReference type="PROSITE" id="PS50109">
    <property type="entry name" value="HIS_KIN"/>
    <property type="match status" value="1"/>
</dbReference>
<keyword evidence="6" id="KW-0418">Kinase</keyword>
<dbReference type="InterPro" id="IPR004358">
    <property type="entry name" value="Sig_transdc_His_kin-like_C"/>
</dbReference>
<keyword evidence="9" id="KW-0472">Membrane</keyword>
<dbReference type="Gene3D" id="3.30.565.10">
    <property type="entry name" value="Histidine kinase-like ATPase, C-terminal domain"/>
    <property type="match status" value="1"/>
</dbReference>
<dbReference type="Pfam" id="PF02518">
    <property type="entry name" value="HATPase_c"/>
    <property type="match status" value="1"/>
</dbReference>
<evidence type="ECO:0000313" key="11">
    <source>
        <dbReference type="EMBL" id="AOO66054.1"/>
    </source>
</evidence>
<dbReference type="InterPro" id="IPR029150">
    <property type="entry name" value="dCache_3"/>
</dbReference>
<dbReference type="InterPro" id="IPR036890">
    <property type="entry name" value="HATPase_C_sf"/>
</dbReference>
<evidence type="ECO:0000256" key="4">
    <source>
        <dbReference type="ARBA" id="ARBA00022679"/>
    </source>
</evidence>
<dbReference type="Gene3D" id="1.10.287.130">
    <property type="match status" value="1"/>
</dbReference>
<dbReference type="EMBL" id="CP017111">
    <property type="protein sequence ID" value="AOO66054.1"/>
    <property type="molecule type" value="Genomic_DNA"/>
</dbReference>
<dbReference type="EC" id="2.7.13.3" evidence="2"/>
<feature type="transmembrane region" description="Helical" evidence="9">
    <location>
        <begin position="25"/>
        <end position="45"/>
    </location>
</feature>
<comment type="catalytic activity">
    <reaction evidence="1">
        <text>ATP + protein L-histidine = ADP + protein N-phospho-L-histidine.</text>
        <dbReference type="EC" id="2.7.13.3"/>
    </reaction>
</comment>
<proteinExistence type="predicted"/>
<evidence type="ECO:0000256" key="2">
    <source>
        <dbReference type="ARBA" id="ARBA00012438"/>
    </source>
</evidence>
<protein>
    <recommendedName>
        <fullName evidence="2">histidine kinase</fullName>
        <ecNumber evidence="2">2.7.13.3</ecNumber>
    </recommendedName>
</protein>
<feature type="domain" description="Histidine kinase" evidence="10">
    <location>
        <begin position="350"/>
        <end position="561"/>
    </location>
</feature>
<evidence type="ECO:0000256" key="5">
    <source>
        <dbReference type="ARBA" id="ARBA00022741"/>
    </source>
</evidence>
<dbReference type="PANTHER" id="PTHR43065">
    <property type="entry name" value="SENSOR HISTIDINE KINASE"/>
    <property type="match status" value="1"/>
</dbReference>
<sequence length="561" mass="63827">MSLASDTNLSYIKALSTPSTKTKTMIFVLMLFLAMATLFGWMRYLDVRDGIEKSRKDYAAQIHSIYAMTLKRTSAFYLNRAYANLDSYGIKEALEQKNIAQLTGLSSFRWNVLKQENPYLLGIRFYDENLMLLAYLGKEPKHEEIEQSGEVPSEPKIGFFFSKHYAAYHIMVPVIVHEKVIGMLEFAIAPEFFLNEVEEFSNLKGYILFKGEAFVPPDEALLGISLHDGEISQNKKSTYITHVITLKGLIRDDLAQLIFFQDISDQQQKLLDAVYAAFFVAMSMMAVLLIILNYGFNVLILRLEKSEASLKELNHTLEDRVNEEIKGRMENEQILMHQSRLASMGEMIGNIAHQWRQPLSELGATLMNLQILWEKQKLTTAVFEDRIQRSEGLIAYMSKTIDDFRNFFASETKKERYRVSEAIHKSLELIESALKNHHIKLILELEHSCEVEGYPSQFAQVMLNIISNAKDTLLERSISDPTIWISLTCKEGKTLICIADNGGGIALEPIEKIFEPYVSTKHAKSGTGIGLYMSKTIIEKNANGILRAYNSDKGAVFEIIL</sequence>
<keyword evidence="7" id="KW-0067">ATP-binding</keyword>
<accession>A0A1D7TMC4</accession>
<keyword evidence="4" id="KW-0808">Transferase</keyword>
<dbReference type="PRINTS" id="PR00344">
    <property type="entry name" value="BCTRLSENSOR"/>
</dbReference>